<dbReference type="EMBL" id="BAIV01000030">
    <property type="protein sequence ID" value="GAE85722.1"/>
    <property type="molecule type" value="Genomic_DNA"/>
</dbReference>
<protein>
    <submittedName>
        <fullName evidence="1">Endo-1,4-beta-xylanase A</fullName>
    </submittedName>
</protein>
<organism evidence="1 2">
    <name type="scientific">Bacteroides reticulotermitis JCM 10512</name>
    <dbReference type="NCBI Taxonomy" id="1445607"/>
    <lineage>
        <taxon>Bacteria</taxon>
        <taxon>Pseudomonadati</taxon>
        <taxon>Bacteroidota</taxon>
        <taxon>Bacteroidia</taxon>
        <taxon>Bacteroidales</taxon>
        <taxon>Bacteroidaceae</taxon>
        <taxon>Bacteroides</taxon>
    </lineage>
</organism>
<dbReference type="Gene3D" id="3.40.50.1820">
    <property type="entry name" value="alpha/beta hydrolase"/>
    <property type="match status" value="1"/>
</dbReference>
<reference evidence="1 2" key="1">
    <citation type="journal article" date="2014" name="Genome Announc.">
        <title>Draft Genome Sequence of Bacteroides reticulotermitis Strain JCM 10512T, Isolated from the Gut of a Termite.</title>
        <authorList>
            <person name="Yuki M."/>
            <person name="Oshima K."/>
            <person name="Suda W."/>
            <person name="Sakamoto M."/>
            <person name="Iida T."/>
            <person name="Hattori M."/>
            <person name="Ohkuma M."/>
        </authorList>
    </citation>
    <scope>NUCLEOTIDE SEQUENCE [LARGE SCALE GENOMIC DNA]</scope>
    <source>
        <strain evidence="1 2">JCM 10512</strain>
    </source>
</reference>
<dbReference type="AlphaFoldDB" id="W4UY05"/>
<keyword evidence="2" id="KW-1185">Reference proteome</keyword>
<dbReference type="GO" id="GO:0016798">
    <property type="term" value="F:hydrolase activity, acting on glycosyl bonds"/>
    <property type="evidence" value="ECO:0007669"/>
    <property type="project" value="UniProtKB-KW"/>
</dbReference>
<accession>W4UY05</accession>
<sequence length="52" mass="5970">MENPERTKALSDGLKAAGINNIYYESPGTAHEFLTWRRCLKEFVPLLFNAKK</sequence>
<keyword evidence="1" id="KW-0326">Glycosidase</keyword>
<dbReference type="STRING" id="1445607.JCM10512_4178"/>
<gene>
    <name evidence="1" type="ORF">JCM10512_4178</name>
</gene>
<name>W4UY05_9BACE</name>
<keyword evidence="1" id="KW-0858">Xylan degradation</keyword>
<keyword evidence="1" id="KW-0119">Carbohydrate metabolism</keyword>
<evidence type="ECO:0000313" key="2">
    <source>
        <dbReference type="Proteomes" id="UP000019131"/>
    </source>
</evidence>
<comment type="caution">
    <text evidence="1">The sequence shown here is derived from an EMBL/GenBank/DDBJ whole genome shotgun (WGS) entry which is preliminary data.</text>
</comment>
<keyword evidence="1" id="KW-0378">Hydrolase</keyword>
<proteinExistence type="predicted"/>
<evidence type="ECO:0000313" key="1">
    <source>
        <dbReference type="EMBL" id="GAE85722.1"/>
    </source>
</evidence>
<dbReference type="Proteomes" id="UP000019131">
    <property type="component" value="Unassembled WGS sequence"/>
</dbReference>
<dbReference type="InterPro" id="IPR029058">
    <property type="entry name" value="AB_hydrolase_fold"/>
</dbReference>
<keyword evidence="1" id="KW-0624">Polysaccharide degradation</keyword>
<dbReference type="GO" id="GO:0045493">
    <property type="term" value="P:xylan catabolic process"/>
    <property type="evidence" value="ECO:0007669"/>
    <property type="project" value="UniProtKB-KW"/>
</dbReference>